<dbReference type="EMBL" id="DUJP01000018">
    <property type="protein sequence ID" value="HII46722.1"/>
    <property type="molecule type" value="Genomic_DNA"/>
</dbReference>
<evidence type="ECO:0000313" key="3">
    <source>
        <dbReference type="Proteomes" id="UP000651120"/>
    </source>
</evidence>
<evidence type="ECO:0000313" key="2">
    <source>
        <dbReference type="EMBL" id="HII46722.1"/>
    </source>
</evidence>
<sequence>MLFAALISSVLVNFALSLAAIVGVVTAAISPALLTLGILMLLYIYKVYKAARVRDTTALKSRNFIGWVIIALFLGIVPGVMLLLTCSSVEK</sequence>
<protein>
    <submittedName>
        <fullName evidence="2">Uncharacterized protein</fullName>
    </submittedName>
</protein>
<keyword evidence="1" id="KW-0812">Transmembrane</keyword>
<accession>A0A832WIV7</accession>
<feature type="transmembrane region" description="Helical" evidence="1">
    <location>
        <begin position="64"/>
        <end position="84"/>
    </location>
</feature>
<keyword evidence="1" id="KW-0472">Membrane</keyword>
<gene>
    <name evidence="2" type="ORF">HA333_04530</name>
</gene>
<comment type="caution">
    <text evidence="2">The sequence shown here is derived from an EMBL/GenBank/DDBJ whole genome shotgun (WGS) entry which is preliminary data.</text>
</comment>
<dbReference type="Proteomes" id="UP000651120">
    <property type="component" value="Unassembled WGS sequence"/>
</dbReference>
<dbReference type="GeneID" id="1464888"/>
<name>A0A832WIV7_9CREN</name>
<feature type="transmembrane region" description="Helical" evidence="1">
    <location>
        <begin position="29"/>
        <end position="48"/>
    </location>
</feature>
<evidence type="ECO:0000256" key="1">
    <source>
        <dbReference type="SAM" id="Phobius"/>
    </source>
</evidence>
<dbReference type="RefSeq" id="WP_011007142.1">
    <property type="nucleotide sequence ID" value="NZ_DAIOPL010000024.1"/>
</dbReference>
<dbReference type="OMA" id="ARIYRMY"/>
<reference evidence="2" key="1">
    <citation type="journal article" date="2020" name="bioRxiv">
        <title>A rank-normalized archaeal taxonomy based on genome phylogeny resolves widespread incomplete and uneven classifications.</title>
        <authorList>
            <person name="Rinke C."/>
            <person name="Chuvochina M."/>
            <person name="Mussig A.J."/>
            <person name="Chaumeil P.-A."/>
            <person name="Waite D.W."/>
            <person name="Whitman W.B."/>
            <person name="Parks D.H."/>
            <person name="Hugenholtz P."/>
        </authorList>
    </citation>
    <scope>NUCLEOTIDE SEQUENCE</scope>
    <source>
        <strain evidence="2">UBA8839</strain>
    </source>
</reference>
<keyword evidence="1" id="KW-1133">Transmembrane helix</keyword>
<proteinExistence type="predicted"/>
<dbReference type="AlphaFoldDB" id="A0A832WIV7"/>
<organism evidence="2 3">
    <name type="scientific">Pyrobaculum aerophilum</name>
    <dbReference type="NCBI Taxonomy" id="13773"/>
    <lineage>
        <taxon>Archaea</taxon>
        <taxon>Thermoproteota</taxon>
        <taxon>Thermoprotei</taxon>
        <taxon>Thermoproteales</taxon>
        <taxon>Thermoproteaceae</taxon>
        <taxon>Pyrobaculum</taxon>
    </lineage>
</organism>